<accession>A0A1Q2CXJ6</accession>
<dbReference type="SUPFAM" id="SSF48452">
    <property type="entry name" value="TPR-like"/>
    <property type="match status" value="1"/>
</dbReference>
<protein>
    <recommendedName>
        <fullName evidence="2">DUF4236 domain-containing protein</fullName>
    </recommendedName>
</protein>
<evidence type="ECO:0000313" key="3">
    <source>
        <dbReference type="EMBL" id="AQP50814.1"/>
    </source>
</evidence>
<dbReference type="STRING" id="399497.BW733_08220"/>
<evidence type="ECO:0000313" key="4">
    <source>
        <dbReference type="Proteomes" id="UP000188235"/>
    </source>
</evidence>
<gene>
    <name evidence="3" type="ORF">BW733_08220</name>
</gene>
<dbReference type="Gene3D" id="1.25.40.10">
    <property type="entry name" value="Tetratricopeptide repeat domain"/>
    <property type="match status" value="1"/>
</dbReference>
<evidence type="ECO:0000256" key="1">
    <source>
        <dbReference type="SAM" id="MobiDB-lite"/>
    </source>
</evidence>
<reference evidence="3 4" key="1">
    <citation type="journal article" date="2008" name="Int. J. Syst. Evol. Microbiol.">
        <title>Tessaracoccus flavescens sp. nov., isolated from marine sediment.</title>
        <authorList>
            <person name="Lee D.W."/>
            <person name="Lee S.D."/>
        </authorList>
    </citation>
    <scope>NUCLEOTIDE SEQUENCE [LARGE SCALE GENOMIC DNA]</scope>
    <source>
        <strain evidence="3 4">SST-39T</strain>
    </source>
</reference>
<organism evidence="3 4">
    <name type="scientific">Tessaracoccus flavescens</name>
    <dbReference type="NCBI Taxonomy" id="399497"/>
    <lineage>
        <taxon>Bacteria</taxon>
        <taxon>Bacillati</taxon>
        <taxon>Actinomycetota</taxon>
        <taxon>Actinomycetes</taxon>
        <taxon>Propionibacteriales</taxon>
        <taxon>Propionibacteriaceae</taxon>
        <taxon>Tessaracoccus</taxon>
    </lineage>
</organism>
<feature type="domain" description="DUF4236" evidence="2">
    <location>
        <begin position="1"/>
        <end position="46"/>
    </location>
</feature>
<dbReference type="KEGG" id="tfa:BW733_08220"/>
<sequence length="323" mass="34389">MPGVRMTVTTKGLSASVGSKGNRVTINSKGGVTQTVGIPGTGISYSKRSGGGSRAPRSSSAPRSVGADAPIQPPHVAAKPGMLAPKWEKELYRAVTTGAIGSLGSIASRFPEARHTCMVLDAFAGSGSEQSGALFEEVWRSGYRPEDDRFLQTYMSRSTGTVGIAPGVYVTMPLNRDLIGLTLAEFRQAQGDLPGAIEAIESLDPTFPAAVSLAELYNEAGRHAEVIELTNGVTNEDDFTSFLLAQRGVAFTEQGYFDAAREAFKQSLARRSQAQAIKHNTLAHRAETYRREGKRAMARKDLERILADDPAFPGLAAALAEVS</sequence>
<dbReference type="Pfam" id="PF14020">
    <property type="entry name" value="DUF4236"/>
    <property type="match status" value="1"/>
</dbReference>
<dbReference type="EMBL" id="CP019607">
    <property type="protein sequence ID" value="AQP50814.1"/>
    <property type="molecule type" value="Genomic_DNA"/>
</dbReference>
<dbReference type="InterPro" id="IPR011990">
    <property type="entry name" value="TPR-like_helical_dom_sf"/>
</dbReference>
<dbReference type="AlphaFoldDB" id="A0A1Q2CXJ6"/>
<name>A0A1Q2CXJ6_9ACTN</name>
<feature type="compositionally biased region" description="Low complexity" evidence="1">
    <location>
        <begin position="54"/>
        <end position="64"/>
    </location>
</feature>
<dbReference type="Proteomes" id="UP000188235">
    <property type="component" value="Chromosome"/>
</dbReference>
<proteinExistence type="predicted"/>
<feature type="region of interest" description="Disordered" evidence="1">
    <location>
        <begin position="1"/>
        <end position="80"/>
    </location>
</feature>
<evidence type="ECO:0000259" key="2">
    <source>
        <dbReference type="Pfam" id="PF14020"/>
    </source>
</evidence>
<dbReference type="InterPro" id="IPR025330">
    <property type="entry name" value="DUF4236"/>
</dbReference>
<keyword evidence="4" id="KW-1185">Reference proteome</keyword>
<feature type="compositionally biased region" description="Polar residues" evidence="1">
    <location>
        <begin position="7"/>
        <end position="36"/>
    </location>
</feature>